<organism evidence="5 6">
    <name type="scientific">Garciella nitratireducens DSM 15102</name>
    <dbReference type="NCBI Taxonomy" id="1121911"/>
    <lineage>
        <taxon>Bacteria</taxon>
        <taxon>Bacillati</taxon>
        <taxon>Bacillota</taxon>
        <taxon>Clostridia</taxon>
        <taxon>Eubacteriales</taxon>
        <taxon>Eubacteriaceae</taxon>
        <taxon>Garciella</taxon>
    </lineage>
</organism>
<dbReference type="GO" id="GO:0016829">
    <property type="term" value="F:lyase activity"/>
    <property type="evidence" value="ECO:0007669"/>
    <property type="project" value="UniProtKB-KW"/>
</dbReference>
<evidence type="ECO:0000256" key="3">
    <source>
        <dbReference type="PIRNR" id="PIRNR005751"/>
    </source>
</evidence>
<sequence>MQEVRIESIDLNTKERLEVEKFLSTFNLFFDRDIEYTIVAKKGEDILGTCSCSGKVLKCFAVQEGLQGEGIASKLLTHMTNFLFDRGIYEFFIFTQPKNLPIFKGLNYREVYTVKEVSLLEGGVANVKQYIKKMYEKSGLQDTKRAALVMNCNPFTLGHRYLIEIAAKQNKEVVVFIVQEDRSIFPFEVRLNLVKKGTEDLKNVHVLPGGNYIISSATFPSYFIREQSQRTKAFVKLDAGIFSHYIAPIFHIDKRYIGTEPYCPITKQYNKALLNILPKNGIQVVEVTRISKDGKAISASEVRNLIKKEQFEDLKELVPKTTYEYLISREAQPIIEKIQRSDIL</sequence>
<dbReference type="Gene3D" id="3.40.50.620">
    <property type="entry name" value="HUPs"/>
    <property type="match status" value="1"/>
</dbReference>
<dbReference type="EMBL" id="FUWV01000014">
    <property type="protein sequence ID" value="SJZ86533.1"/>
    <property type="molecule type" value="Genomic_DNA"/>
</dbReference>
<dbReference type="SUPFAM" id="SSF52374">
    <property type="entry name" value="Nucleotidylyl transferase"/>
    <property type="match status" value="1"/>
</dbReference>
<dbReference type="Proteomes" id="UP000196365">
    <property type="component" value="Unassembled WGS sequence"/>
</dbReference>
<evidence type="ECO:0000259" key="4">
    <source>
        <dbReference type="PROSITE" id="PS51186"/>
    </source>
</evidence>
<accession>A0A1T4P4U3</accession>
<dbReference type="PANTHER" id="PTHR40599:SF1">
    <property type="entry name" value="[CITRATE [PRO-3S]-LYASE] LIGASE"/>
    <property type="match status" value="1"/>
</dbReference>
<dbReference type="SUPFAM" id="SSF55729">
    <property type="entry name" value="Acyl-CoA N-acyltransferases (Nat)"/>
    <property type="match status" value="1"/>
</dbReference>
<dbReference type="GO" id="GO:0016747">
    <property type="term" value="F:acyltransferase activity, transferring groups other than amino-acyl groups"/>
    <property type="evidence" value="ECO:0007669"/>
    <property type="project" value="InterPro"/>
</dbReference>
<gene>
    <name evidence="5" type="ORF">SAMN02745973_01936</name>
</gene>
<dbReference type="PROSITE" id="PS51186">
    <property type="entry name" value="GNAT"/>
    <property type="match status" value="1"/>
</dbReference>
<dbReference type="NCBIfam" id="TIGR00124">
    <property type="entry name" value="cit_ly_ligase"/>
    <property type="match status" value="1"/>
</dbReference>
<keyword evidence="6" id="KW-1185">Reference proteome</keyword>
<name>A0A1T4P4U3_9FIRM</name>
<evidence type="ECO:0000313" key="5">
    <source>
        <dbReference type="EMBL" id="SJZ86533.1"/>
    </source>
</evidence>
<dbReference type="PANTHER" id="PTHR40599">
    <property type="entry name" value="[CITRATE [PRO-3S]-LYASE] LIGASE"/>
    <property type="match status" value="1"/>
</dbReference>
<reference evidence="5 6" key="1">
    <citation type="submission" date="2017-02" db="EMBL/GenBank/DDBJ databases">
        <authorList>
            <person name="Peterson S.W."/>
        </authorList>
    </citation>
    <scope>NUCLEOTIDE SEQUENCE [LARGE SCALE GENOMIC DNA]</scope>
    <source>
        <strain evidence="5 6">DSM 15102</strain>
    </source>
</reference>
<dbReference type="AlphaFoldDB" id="A0A1T4P4U3"/>
<dbReference type="NCBIfam" id="TIGR00125">
    <property type="entry name" value="cyt_tran_rel"/>
    <property type="match status" value="1"/>
</dbReference>
<evidence type="ECO:0000313" key="6">
    <source>
        <dbReference type="Proteomes" id="UP000196365"/>
    </source>
</evidence>
<comment type="catalytic activity">
    <reaction evidence="3">
        <text>holo-[citrate lyase ACP] + acetate + ATP = acetyl-[citrate lyase ACP] + AMP + diphosphate</text>
        <dbReference type="Rhea" id="RHEA:23788"/>
        <dbReference type="Rhea" id="RHEA-COMP:10158"/>
        <dbReference type="Rhea" id="RHEA-COMP:13710"/>
        <dbReference type="ChEBI" id="CHEBI:30089"/>
        <dbReference type="ChEBI" id="CHEBI:30616"/>
        <dbReference type="ChEBI" id="CHEBI:33019"/>
        <dbReference type="ChEBI" id="CHEBI:82683"/>
        <dbReference type="ChEBI" id="CHEBI:137976"/>
        <dbReference type="ChEBI" id="CHEBI:456215"/>
        <dbReference type="EC" id="6.2.1.22"/>
    </reaction>
</comment>
<protein>
    <recommendedName>
        <fullName evidence="3">[Citrate [pro-3S]-lyase] ligase</fullName>
        <ecNumber evidence="3">6.2.1.22</ecNumber>
    </recommendedName>
</protein>
<dbReference type="InterPro" id="IPR014729">
    <property type="entry name" value="Rossmann-like_a/b/a_fold"/>
</dbReference>
<feature type="domain" description="N-acetyltransferase" evidence="4">
    <location>
        <begin position="1"/>
        <end position="164"/>
    </location>
</feature>
<evidence type="ECO:0000256" key="1">
    <source>
        <dbReference type="ARBA" id="ARBA00022741"/>
    </source>
</evidence>
<dbReference type="InterPro" id="IPR004821">
    <property type="entry name" value="Cyt_trans-like"/>
</dbReference>
<dbReference type="InterPro" id="IPR000182">
    <property type="entry name" value="GNAT_dom"/>
</dbReference>
<dbReference type="Pfam" id="PF00583">
    <property type="entry name" value="Acetyltransf_1"/>
    <property type="match status" value="1"/>
</dbReference>
<dbReference type="GO" id="GO:0008771">
    <property type="term" value="F:[citrate (pro-3S)-lyase] ligase activity"/>
    <property type="evidence" value="ECO:0007669"/>
    <property type="project" value="UniProtKB-EC"/>
</dbReference>
<dbReference type="Pfam" id="PF08218">
    <property type="entry name" value="Citrate_ly_lig"/>
    <property type="match status" value="1"/>
</dbReference>
<comment type="function">
    <text evidence="3">Acetylation of prosthetic group (2-(5''-phosphoribosyl)-3'-dephosphocoenzyme-A) of the gamma subunit of citrate lyase.</text>
</comment>
<dbReference type="OrthoDB" id="9779753at2"/>
<keyword evidence="5" id="KW-0456">Lyase</keyword>
<dbReference type="InterPro" id="IPR016181">
    <property type="entry name" value="Acyl_CoA_acyltransferase"/>
</dbReference>
<keyword evidence="3 5" id="KW-0436">Ligase</keyword>
<dbReference type="PIRSF" id="PIRSF005751">
    <property type="entry name" value="Acet_citr_lig"/>
    <property type="match status" value="1"/>
</dbReference>
<dbReference type="GO" id="GO:0005524">
    <property type="term" value="F:ATP binding"/>
    <property type="evidence" value="ECO:0007669"/>
    <property type="project" value="UniProtKB-UniRule"/>
</dbReference>
<proteinExistence type="predicted"/>
<evidence type="ECO:0000256" key="2">
    <source>
        <dbReference type="ARBA" id="ARBA00022840"/>
    </source>
</evidence>
<dbReference type="RefSeq" id="WP_087679290.1">
    <property type="nucleotide sequence ID" value="NZ_FUWV01000014.1"/>
</dbReference>
<dbReference type="SMART" id="SM00764">
    <property type="entry name" value="Citrate_ly_lig"/>
    <property type="match status" value="1"/>
</dbReference>
<dbReference type="Gene3D" id="3.40.630.30">
    <property type="match status" value="1"/>
</dbReference>
<dbReference type="InterPro" id="IPR005216">
    <property type="entry name" value="Citrate_lyase_ligase"/>
</dbReference>
<dbReference type="EC" id="6.2.1.22" evidence="3"/>
<dbReference type="InterPro" id="IPR013166">
    <property type="entry name" value="Citrate_lyase_ligase_C"/>
</dbReference>
<keyword evidence="1 3" id="KW-0547">Nucleotide-binding</keyword>
<keyword evidence="2 3" id="KW-0067">ATP-binding</keyword>